<dbReference type="InterPro" id="IPR019533">
    <property type="entry name" value="Peptidase_S26"/>
</dbReference>
<keyword evidence="14" id="KW-1185">Reference proteome</keyword>
<keyword evidence="6" id="KW-0999">Mitochondrion inner membrane</keyword>
<proteinExistence type="inferred from homology"/>
<feature type="domain" description="Peptidase S26" evidence="12">
    <location>
        <begin position="47"/>
        <end position="135"/>
    </location>
</feature>
<dbReference type="Gene3D" id="2.10.109.10">
    <property type="entry name" value="Umud Fragment, subunit A"/>
    <property type="match status" value="1"/>
</dbReference>
<evidence type="ECO:0000256" key="8">
    <source>
        <dbReference type="ARBA" id="ARBA00022989"/>
    </source>
</evidence>
<evidence type="ECO:0000256" key="4">
    <source>
        <dbReference type="ARBA" id="ARBA00022670"/>
    </source>
</evidence>
<sequence length="210" mass="23527">MVPPPRSFRADCKLLVSHIHGIISQDSNLHKNYDYIMAFYIHPYVKTAVATVTWFPVLFTVLDHVYLPCQVSGFSMSPTFNPGTETTAQDVVIIRKYGLKSPNALERGDVVMFRSPEDPERLVTKRVVGVQGDVILPRSEYPKKQALIPRNHLWVEGDNAFHSIDSNKFGPISQGLVVGKVTGIIWPLLRIGTDITKGGRDAMLREIKSI</sequence>
<evidence type="ECO:0000256" key="9">
    <source>
        <dbReference type="ARBA" id="ARBA00023128"/>
    </source>
</evidence>
<evidence type="ECO:0000259" key="12">
    <source>
        <dbReference type="Pfam" id="PF10502"/>
    </source>
</evidence>
<dbReference type="PROSITE" id="PS00761">
    <property type="entry name" value="SPASE_I_3"/>
    <property type="match status" value="1"/>
</dbReference>
<dbReference type="PRINTS" id="PR00727">
    <property type="entry name" value="LEADERPTASE"/>
</dbReference>
<feature type="domain" description="Peptidase S26" evidence="12">
    <location>
        <begin position="144"/>
        <end position="186"/>
    </location>
</feature>
<keyword evidence="9" id="KW-0496">Mitochondrion</keyword>
<dbReference type="SUPFAM" id="SSF51306">
    <property type="entry name" value="LexA/Signal peptidase"/>
    <property type="match status" value="1"/>
</dbReference>
<dbReference type="FunFam" id="2.10.109.10:FF:000005">
    <property type="entry name" value="Mitochondrial inner membrane protease subunit"/>
    <property type="match status" value="1"/>
</dbReference>
<evidence type="ECO:0000256" key="2">
    <source>
        <dbReference type="ARBA" id="ARBA00007066"/>
    </source>
</evidence>
<dbReference type="PANTHER" id="PTHR46041:SF2">
    <property type="entry name" value="MITOCHONDRIAL INNER MEMBRANE PROTEASE SUBUNIT 2"/>
    <property type="match status" value="1"/>
</dbReference>
<protein>
    <recommendedName>
        <fullName evidence="3">Mitochondrial inner membrane protease subunit 2</fullName>
    </recommendedName>
</protein>
<evidence type="ECO:0000256" key="3">
    <source>
        <dbReference type="ARBA" id="ARBA00013650"/>
    </source>
</evidence>
<dbReference type="Proteomes" id="UP000292447">
    <property type="component" value="Chromosome VI"/>
</dbReference>
<feature type="active site" evidence="11">
    <location>
        <position position="125"/>
    </location>
</feature>
<keyword evidence="7" id="KW-0378">Hydrolase</keyword>
<dbReference type="Pfam" id="PF10502">
    <property type="entry name" value="Peptidase_S26"/>
    <property type="match status" value="2"/>
</dbReference>
<dbReference type="AlphaFoldDB" id="A0A4P6XTB7"/>
<evidence type="ECO:0000256" key="6">
    <source>
        <dbReference type="ARBA" id="ARBA00022792"/>
    </source>
</evidence>
<evidence type="ECO:0000256" key="11">
    <source>
        <dbReference type="PIRSR" id="PIRSR600223-1"/>
    </source>
</evidence>
<dbReference type="CDD" id="cd06530">
    <property type="entry name" value="S26_SPase_I"/>
    <property type="match status" value="1"/>
</dbReference>
<name>A0A4P6XTB7_9ASCO</name>
<organism evidence="13 14">
    <name type="scientific">Metschnikowia aff. pulcherrima</name>
    <dbReference type="NCBI Taxonomy" id="2163413"/>
    <lineage>
        <taxon>Eukaryota</taxon>
        <taxon>Fungi</taxon>
        <taxon>Dikarya</taxon>
        <taxon>Ascomycota</taxon>
        <taxon>Saccharomycotina</taxon>
        <taxon>Pichiomycetes</taxon>
        <taxon>Metschnikowiaceae</taxon>
        <taxon>Metschnikowia</taxon>
    </lineage>
</organism>
<dbReference type="InterPro" id="IPR037730">
    <property type="entry name" value="IMP2"/>
</dbReference>
<comment type="similarity">
    <text evidence="2">Belongs to the peptidase S26 family. IMP2 subfamily.</text>
</comment>
<gene>
    <name evidence="13" type="primary">MPUL0F03670</name>
    <name evidence="13" type="ORF">METSCH_F03670</name>
</gene>
<keyword evidence="10" id="KW-0472">Membrane</keyword>
<dbReference type="EMBL" id="CP034461">
    <property type="protein sequence ID" value="QBM90780.1"/>
    <property type="molecule type" value="Genomic_DNA"/>
</dbReference>
<dbReference type="InterPro" id="IPR000223">
    <property type="entry name" value="Pept_S26A_signal_pept_1"/>
</dbReference>
<keyword evidence="8" id="KW-1133">Transmembrane helix</keyword>
<dbReference type="GO" id="GO:0042720">
    <property type="term" value="C:mitochondrial inner membrane peptidase complex"/>
    <property type="evidence" value="ECO:0007669"/>
    <property type="project" value="InterPro"/>
</dbReference>
<dbReference type="InterPro" id="IPR036286">
    <property type="entry name" value="LexA/Signal_pep-like_sf"/>
</dbReference>
<accession>A0A4P6XTB7</accession>
<dbReference type="STRING" id="2163413.A0A4P6XTB7"/>
<feature type="active site" evidence="11">
    <location>
        <position position="75"/>
    </location>
</feature>
<evidence type="ECO:0000313" key="13">
    <source>
        <dbReference type="EMBL" id="QBM90780.1"/>
    </source>
</evidence>
<dbReference type="GO" id="GO:0004252">
    <property type="term" value="F:serine-type endopeptidase activity"/>
    <property type="evidence" value="ECO:0007669"/>
    <property type="project" value="InterPro"/>
</dbReference>
<dbReference type="InterPro" id="IPR019758">
    <property type="entry name" value="Pept_S26A_signal_pept_1_CS"/>
</dbReference>
<dbReference type="GO" id="GO:0006627">
    <property type="term" value="P:protein processing involved in protein targeting to mitochondrion"/>
    <property type="evidence" value="ECO:0007669"/>
    <property type="project" value="InterPro"/>
</dbReference>
<dbReference type="PANTHER" id="PTHR46041">
    <property type="entry name" value="MITOCHONDRIAL INNER MEMBRANE PROTEASE SUBUNIT 2"/>
    <property type="match status" value="1"/>
</dbReference>
<comment type="subcellular location">
    <subcellularLocation>
        <location evidence="1">Mitochondrion inner membrane</location>
        <topology evidence="1">Single-pass membrane protein</topology>
    </subcellularLocation>
</comment>
<keyword evidence="5" id="KW-0812">Transmembrane</keyword>
<dbReference type="GO" id="GO:0006465">
    <property type="term" value="P:signal peptide processing"/>
    <property type="evidence" value="ECO:0007669"/>
    <property type="project" value="InterPro"/>
</dbReference>
<evidence type="ECO:0000256" key="10">
    <source>
        <dbReference type="ARBA" id="ARBA00023136"/>
    </source>
</evidence>
<keyword evidence="4 13" id="KW-0645">Protease</keyword>
<evidence type="ECO:0000313" key="14">
    <source>
        <dbReference type="Proteomes" id="UP000292447"/>
    </source>
</evidence>
<evidence type="ECO:0000256" key="7">
    <source>
        <dbReference type="ARBA" id="ARBA00022801"/>
    </source>
</evidence>
<evidence type="ECO:0000256" key="1">
    <source>
        <dbReference type="ARBA" id="ARBA00004434"/>
    </source>
</evidence>
<evidence type="ECO:0000256" key="5">
    <source>
        <dbReference type="ARBA" id="ARBA00022692"/>
    </source>
</evidence>
<reference evidence="14" key="1">
    <citation type="submission" date="2019-03" db="EMBL/GenBank/DDBJ databases">
        <title>Snf2 controls pulcherriminic acid biosynthesis and connects pigmentation and antifungal activity of the yeast Metschnikowia pulcherrima.</title>
        <authorList>
            <person name="Gore-Lloyd D."/>
            <person name="Sumann I."/>
            <person name="Brachmann A.O."/>
            <person name="Schneeberger K."/>
            <person name="Ortiz-Merino R.A."/>
            <person name="Moreno-Beltran M."/>
            <person name="Schlaefli M."/>
            <person name="Kirner P."/>
            <person name="Santos Kron A."/>
            <person name="Wolfe K.H."/>
            <person name="Piel J."/>
            <person name="Ahrens C.H."/>
            <person name="Henk D."/>
            <person name="Freimoser F.M."/>
        </authorList>
    </citation>
    <scope>NUCLEOTIDE SEQUENCE [LARGE SCALE GENOMIC DNA]</scope>
    <source>
        <strain evidence="14">APC 1.2</strain>
    </source>
</reference>